<proteinExistence type="predicted"/>
<dbReference type="PANTHER" id="PTHR33972">
    <property type="entry name" value="EXPRESSED PROTEIN"/>
    <property type="match status" value="1"/>
</dbReference>
<evidence type="ECO:0000256" key="1">
    <source>
        <dbReference type="SAM" id="MobiDB-lite"/>
    </source>
</evidence>
<accession>A0A1D1Z6V3</accession>
<feature type="region of interest" description="Disordered" evidence="1">
    <location>
        <begin position="183"/>
        <end position="207"/>
    </location>
</feature>
<feature type="compositionally biased region" description="Polar residues" evidence="1">
    <location>
        <begin position="196"/>
        <end position="207"/>
    </location>
</feature>
<gene>
    <name evidence="2" type="primary">mat_0</name>
    <name evidence="2" type="ORF">g.15992</name>
</gene>
<protein>
    <submittedName>
        <fullName evidence="2">S-adenosylmethionine synthase</fullName>
    </submittedName>
</protein>
<reference evidence="2" key="1">
    <citation type="submission" date="2015-07" db="EMBL/GenBank/DDBJ databases">
        <title>Transcriptome Assembly of Anthurium amnicola.</title>
        <authorList>
            <person name="Suzuki J."/>
        </authorList>
    </citation>
    <scope>NUCLEOTIDE SEQUENCE</scope>
</reference>
<name>A0A1D1Z6V3_9ARAE</name>
<dbReference type="PANTHER" id="PTHR33972:SF2">
    <property type="entry name" value="OS04G0606700 PROTEIN"/>
    <property type="match status" value="1"/>
</dbReference>
<organism evidence="2">
    <name type="scientific">Anthurium amnicola</name>
    <dbReference type="NCBI Taxonomy" id="1678845"/>
    <lineage>
        <taxon>Eukaryota</taxon>
        <taxon>Viridiplantae</taxon>
        <taxon>Streptophyta</taxon>
        <taxon>Embryophyta</taxon>
        <taxon>Tracheophyta</taxon>
        <taxon>Spermatophyta</taxon>
        <taxon>Magnoliopsida</taxon>
        <taxon>Liliopsida</taxon>
        <taxon>Araceae</taxon>
        <taxon>Pothoideae</taxon>
        <taxon>Potheae</taxon>
        <taxon>Anthurium</taxon>
    </lineage>
</organism>
<feature type="non-terminal residue" evidence="2">
    <location>
        <position position="1"/>
    </location>
</feature>
<evidence type="ECO:0000313" key="2">
    <source>
        <dbReference type="EMBL" id="JAT62617.1"/>
    </source>
</evidence>
<sequence length="207" mass="22347">LSLSLSKFPSPRPLRSATAVDVSSMSRVFTQTLIRRSHALVREQPSASRLLPAGPLSLPRPPCARLLSFRGRSGRPDKPVRIFDVELEPAVDGGAASSPDATVARGKASARARRLDSLIHGVLVLQAAPDWLPFIPGSSYWVPPTSRSEGLLEFLRQAPNIMTEEEAMSLTTERGYPCAEHLVGDVSPDPVDKNTQEASITSEGEDV</sequence>
<dbReference type="EMBL" id="GDJX01005319">
    <property type="protein sequence ID" value="JAT62617.1"/>
    <property type="molecule type" value="Transcribed_RNA"/>
</dbReference>
<dbReference type="AlphaFoldDB" id="A0A1D1Z6V3"/>